<dbReference type="Pfam" id="PF05694">
    <property type="entry name" value="SBP56"/>
    <property type="match status" value="1"/>
</dbReference>
<evidence type="ECO:0000256" key="1">
    <source>
        <dbReference type="ARBA" id="ARBA00005606"/>
    </source>
</evidence>
<reference evidence="3" key="1">
    <citation type="journal article" date="2017" name="Nature">
        <title>The sunflower genome provides insights into oil metabolism, flowering and Asterid evolution.</title>
        <authorList>
            <person name="Badouin H."/>
            <person name="Gouzy J."/>
            <person name="Grassa C.J."/>
            <person name="Murat F."/>
            <person name="Staton S.E."/>
            <person name="Cottret L."/>
            <person name="Lelandais-Briere C."/>
            <person name="Owens G.L."/>
            <person name="Carrere S."/>
            <person name="Mayjonade B."/>
            <person name="Legrand L."/>
            <person name="Gill N."/>
            <person name="Kane N.C."/>
            <person name="Bowers J.E."/>
            <person name="Hubner S."/>
            <person name="Bellec A."/>
            <person name="Berard A."/>
            <person name="Berges H."/>
            <person name="Blanchet N."/>
            <person name="Boniface M.C."/>
            <person name="Brunel D."/>
            <person name="Catrice O."/>
            <person name="Chaidir N."/>
            <person name="Claudel C."/>
            <person name="Donnadieu C."/>
            <person name="Faraut T."/>
            <person name="Fievet G."/>
            <person name="Helmstetter N."/>
            <person name="King M."/>
            <person name="Knapp S.J."/>
            <person name="Lai Z."/>
            <person name="Le Paslier M.C."/>
            <person name="Lippi Y."/>
            <person name="Lorenzon L."/>
            <person name="Mandel J.R."/>
            <person name="Marage G."/>
            <person name="Marchand G."/>
            <person name="Marquand E."/>
            <person name="Bret-Mestries E."/>
            <person name="Morien E."/>
            <person name="Nambeesan S."/>
            <person name="Nguyen T."/>
            <person name="Pegot-Espagnet P."/>
            <person name="Pouilly N."/>
            <person name="Raftis F."/>
            <person name="Sallet E."/>
            <person name="Schiex T."/>
            <person name="Thomas J."/>
            <person name="Vandecasteele C."/>
            <person name="Vares D."/>
            <person name="Vear F."/>
            <person name="Vautrin S."/>
            <person name="Crespi M."/>
            <person name="Mangin B."/>
            <person name="Burke J.M."/>
            <person name="Salse J."/>
            <person name="Munos S."/>
            <person name="Vincourt P."/>
            <person name="Rieseberg L.H."/>
            <person name="Langlade N.B."/>
        </authorList>
    </citation>
    <scope>NUCLEOTIDE SEQUENCE</scope>
    <source>
        <tissue evidence="3">Leaves</tissue>
    </source>
</reference>
<dbReference type="InterPro" id="IPR008826">
    <property type="entry name" value="Se-bd"/>
</dbReference>
<protein>
    <submittedName>
        <fullName evidence="3">Selenium-binding protein</fullName>
    </submittedName>
</protein>
<evidence type="ECO:0000256" key="2">
    <source>
        <dbReference type="ARBA" id="ARBA00023266"/>
    </source>
</evidence>
<dbReference type="GO" id="GO:0008430">
    <property type="term" value="F:selenium binding"/>
    <property type="evidence" value="ECO:0007669"/>
    <property type="project" value="InterPro"/>
</dbReference>
<dbReference type="Proteomes" id="UP000215914">
    <property type="component" value="Unassembled WGS sequence"/>
</dbReference>
<dbReference type="EMBL" id="MNCJ02000326">
    <property type="protein sequence ID" value="KAF5784228.1"/>
    <property type="molecule type" value="Genomic_DNA"/>
</dbReference>
<dbReference type="AlphaFoldDB" id="A0A9K3HTH0"/>
<organism evidence="3 4">
    <name type="scientific">Helianthus annuus</name>
    <name type="common">Common sunflower</name>
    <dbReference type="NCBI Taxonomy" id="4232"/>
    <lineage>
        <taxon>Eukaryota</taxon>
        <taxon>Viridiplantae</taxon>
        <taxon>Streptophyta</taxon>
        <taxon>Embryophyta</taxon>
        <taxon>Tracheophyta</taxon>
        <taxon>Spermatophyta</taxon>
        <taxon>Magnoliopsida</taxon>
        <taxon>eudicotyledons</taxon>
        <taxon>Gunneridae</taxon>
        <taxon>Pentapetalae</taxon>
        <taxon>asterids</taxon>
        <taxon>campanulids</taxon>
        <taxon>Asterales</taxon>
        <taxon>Asteraceae</taxon>
        <taxon>Asteroideae</taxon>
        <taxon>Heliantheae alliance</taxon>
        <taxon>Heliantheae</taxon>
        <taxon>Helianthus</taxon>
    </lineage>
</organism>
<comment type="similarity">
    <text evidence="1">Belongs to the selenium-binding protein family.</text>
</comment>
<reference evidence="3" key="2">
    <citation type="submission" date="2020-06" db="EMBL/GenBank/DDBJ databases">
        <title>Helianthus annuus Genome sequencing and assembly Release 2.</title>
        <authorList>
            <person name="Gouzy J."/>
            <person name="Langlade N."/>
            <person name="Munos S."/>
        </authorList>
    </citation>
    <scope>NUCLEOTIDE SEQUENCE</scope>
    <source>
        <tissue evidence="3">Leaves</tissue>
    </source>
</reference>
<comment type="caution">
    <text evidence="3">The sequence shown here is derived from an EMBL/GenBank/DDBJ whole genome shotgun (WGS) entry which is preliminary data.</text>
</comment>
<gene>
    <name evidence="3" type="ORF">HanXRQr2_Chr11g0517071</name>
</gene>
<proteinExistence type="inferred from homology"/>
<evidence type="ECO:0000313" key="4">
    <source>
        <dbReference type="Proteomes" id="UP000215914"/>
    </source>
</evidence>
<dbReference type="PANTHER" id="PTHR23300">
    <property type="entry name" value="METHANETHIOL OXIDASE"/>
    <property type="match status" value="1"/>
</dbReference>
<name>A0A9K3HTH0_HELAN</name>
<dbReference type="Gramene" id="mRNA:HanXRQr2_Chr11g0517071">
    <property type="protein sequence ID" value="mRNA:HanXRQr2_Chr11g0517071"/>
    <property type="gene ID" value="HanXRQr2_Chr11g0517071"/>
</dbReference>
<dbReference type="PANTHER" id="PTHR23300:SF0">
    <property type="entry name" value="METHANETHIOL OXIDASE"/>
    <property type="match status" value="1"/>
</dbReference>
<sequence>MVSCLGDKDGKAEGNGFLLLDSDFNVKGRCEKPGHSPLFGYDYWYQPRHKTMINTSWGAPAAFTHGFNLHMFQTVYMVVICMCTAGPRANMFQTSFACVQLARGRTCFRRFIWSSFACVQLARGRTCFRRFILSSFMYFYV</sequence>
<keyword evidence="2" id="KW-0711">Selenium</keyword>
<evidence type="ECO:0000313" key="3">
    <source>
        <dbReference type="EMBL" id="KAF5784228.1"/>
    </source>
</evidence>
<keyword evidence="4" id="KW-1185">Reference proteome</keyword>
<accession>A0A9K3HTH0</accession>